<feature type="transmembrane region" description="Helical" evidence="1">
    <location>
        <begin position="295"/>
        <end position="314"/>
    </location>
</feature>
<keyword evidence="1" id="KW-0812">Transmembrane</keyword>
<dbReference type="PANTHER" id="PTHR36840">
    <property type="entry name" value="BLL5714 PROTEIN"/>
    <property type="match status" value="1"/>
</dbReference>
<feature type="transmembrane region" description="Helical" evidence="1">
    <location>
        <begin position="49"/>
        <end position="70"/>
    </location>
</feature>
<accession>A0A3B0ZRM2</accession>
<name>A0A3B0ZRM2_9ZZZZ</name>
<dbReference type="EMBL" id="UOFR01000037">
    <property type="protein sequence ID" value="VAW96205.1"/>
    <property type="molecule type" value="Genomic_DNA"/>
</dbReference>
<feature type="transmembrane region" description="Helical" evidence="1">
    <location>
        <begin position="258"/>
        <end position="283"/>
    </location>
</feature>
<feature type="transmembrane region" description="Helical" evidence="1">
    <location>
        <begin position="199"/>
        <end position="219"/>
    </location>
</feature>
<organism evidence="2">
    <name type="scientific">hydrothermal vent metagenome</name>
    <dbReference type="NCBI Taxonomy" id="652676"/>
    <lineage>
        <taxon>unclassified sequences</taxon>
        <taxon>metagenomes</taxon>
        <taxon>ecological metagenomes</taxon>
    </lineage>
</organism>
<gene>
    <name evidence="2" type="ORF">MNBD_GAMMA21-1345</name>
</gene>
<evidence type="ECO:0000313" key="2">
    <source>
        <dbReference type="EMBL" id="VAW96205.1"/>
    </source>
</evidence>
<evidence type="ECO:0000256" key="1">
    <source>
        <dbReference type="SAM" id="Phobius"/>
    </source>
</evidence>
<dbReference type="InterPro" id="IPR010640">
    <property type="entry name" value="Low_temperature_requirement_A"/>
</dbReference>
<feature type="transmembrane region" description="Helical" evidence="1">
    <location>
        <begin position="20"/>
        <end position="37"/>
    </location>
</feature>
<feature type="transmembrane region" description="Helical" evidence="1">
    <location>
        <begin position="108"/>
        <end position="125"/>
    </location>
</feature>
<protein>
    <recommendedName>
        <fullName evidence="3">Low temperature requirement protein A</fullName>
    </recommendedName>
</protein>
<proteinExistence type="predicted"/>
<feature type="transmembrane region" description="Helical" evidence="1">
    <location>
        <begin position="349"/>
        <end position="366"/>
    </location>
</feature>
<feature type="transmembrane region" description="Helical" evidence="1">
    <location>
        <begin position="82"/>
        <end position="102"/>
    </location>
</feature>
<dbReference type="AlphaFoldDB" id="A0A3B0ZRM2"/>
<feature type="transmembrane region" description="Helical" evidence="1">
    <location>
        <begin position="161"/>
        <end position="179"/>
    </location>
</feature>
<sequence>MRKLLQSTQSGHRVSWLELFYDLVYVIVIAKLAHLVTHGHDGHLGIQEFIVFIALFIPVWWAWTGHTLYSTRFYDDSVTDRLLTLGQMFLVTLMTLFISDAFYGKGHMFALVYASIRGLLVIMYIRVMLTNKEMRPVTSCLASGFSIGAILWFISAFLPPYWMYAFWVAGLLIDFITPFRCRPLLKEVAVHKHHLPERFGLLVIILLGESVASLASALTPQEIAMTNYIIALLGFISLSAIWWHYFEVIERIVINRELGAAQLIIYGHLPIFIGLALFASAIRQNITGNLDVTDVTLVFSISLVLYLVPILLIAHQAQEKNERLPLRVNTIVLIVLLVTISILRDYFSAIGISSLIATLMVIYVYINTPKSNGQQIKEKDEI</sequence>
<feature type="transmembrane region" description="Helical" evidence="1">
    <location>
        <begin position="225"/>
        <end position="246"/>
    </location>
</feature>
<keyword evidence="1" id="KW-1133">Transmembrane helix</keyword>
<keyword evidence="1" id="KW-0472">Membrane</keyword>
<evidence type="ECO:0008006" key="3">
    <source>
        <dbReference type="Google" id="ProtNLM"/>
    </source>
</evidence>
<dbReference type="Pfam" id="PF06772">
    <property type="entry name" value="LtrA"/>
    <property type="match status" value="1"/>
</dbReference>
<feature type="transmembrane region" description="Helical" evidence="1">
    <location>
        <begin position="326"/>
        <end position="343"/>
    </location>
</feature>
<feature type="transmembrane region" description="Helical" evidence="1">
    <location>
        <begin position="137"/>
        <end position="155"/>
    </location>
</feature>
<dbReference type="PANTHER" id="PTHR36840:SF1">
    <property type="entry name" value="BLL5714 PROTEIN"/>
    <property type="match status" value="1"/>
</dbReference>
<reference evidence="2" key="1">
    <citation type="submission" date="2018-06" db="EMBL/GenBank/DDBJ databases">
        <authorList>
            <person name="Zhirakovskaya E."/>
        </authorList>
    </citation>
    <scope>NUCLEOTIDE SEQUENCE</scope>
</reference>